<gene>
    <name evidence="2" type="primary">PATE1</name>
</gene>
<reference evidence="2 3" key="1">
    <citation type="journal article" date="2011" name="Nature">
        <title>A high-resolution map of human evolutionary constraint using 29 mammals.</title>
        <authorList>
            <person name="Lindblad-Toh K."/>
            <person name="Garber M."/>
            <person name="Zuk O."/>
            <person name="Lin M.F."/>
            <person name="Parker B.J."/>
            <person name="Washietl S."/>
            <person name="Kheradpour P."/>
            <person name="Ernst J."/>
            <person name="Jordan G."/>
            <person name="Mauceli E."/>
            <person name="Ward L.D."/>
            <person name="Lowe C.B."/>
            <person name="Holloway A.K."/>
            <person name="Clamp M."/>
            <person name="Gnerre S."/>
            <person name="Alfoldi J."/>
            <person name="Beal K."/>
            <person name="Chang J."/>
            <person name="Clawson H."/>
            <person name="Cuff J."/>
            <person name="Di Palma F."/>
            <person name="Fitzgerald S."/>
            <person name="Flicek P."/>
            <person name="Guttman M."/>
            <person name="Hubisz M.J."/>
            <person name="Jaffe D.B."/>
            <person name="Jungreis I."/>
            <person name="Kent W.J."/>
            <person name="Kostka D."/>
            <person name="Lara M."/>
            <person name="Martins A.L."/>
            <person name="Massingham T."/>
            <person name="Moltke I."/>
            <person name="Raney B.J."/>
            <person name="Rasmussen M.D."/>
            <person name="Robinson J."/>
            <person name="Stark A."/>
            <person name="Vilella A.J."/>
            <person name="Wen J."/>
            <person name="Xie X."/>
            <person name="Zody M.C."/>
            <person name="Baldwin J."/>
            <person name="Bloom T."/>
            <person name="Chin C.W."/>
            <person name="Heiman D."/>
            <person name="Nicol R."/>
            <person name="Nusbaum C."/>
            <person name="Young S."/>
            <person name="Wilkinson J."/>
            <person name="Worley K.C."/>
            <person name="Kovar C.L."/>
            <person name="Muzny D.M."/>
            <person name="Gibbs R.A."/>
            <person name="Cree A."/>
            <person name="Dihn H.H."/>
            <person name="Fowler G."/>
            <person name="Jhangiani S."/>
            <person name="Joshi V."/>
            <person name="Lee S."/>
            <person name="Lewis L.R."/>
            <person name="Nazareth L.V."/>
            <person name="Okwuonu G."/>
            <person name="Santibanez J."/>
            <person name="Warren W.C."/>
            <person name="Mardis E.R."/>
            <person name="Weinstock G.M."/>
            <person name="Wilson R.K."/>
            <person name="Delehaunty K."/>
            <person name="Dooling D."/>
            <person name="Fronik C."/>
            <person name="Fulton L."/>
            <person name="Fulton B."/>
            <person name="Graves T."/>
            <person name="Minx P."/>
            <person name="Sodergren E."/>
            <person name="Birney E."/>
            <person name="Margulies E.H."/>
            <person name="Herrero J."/>
            <person name="Green E.D."/>
            <person name="Haussler D."/>
            <person name="Siepel A."/>
            <person name="Goldman N."/>
            <person name="Pollard K.S."/>
            <person name="Pedersen J.S."/>
            <person name="Lander E.S."/>
            <person name="Kellis M."/>
        </authorList>
    </citation>
    <scope>NUCLEOTIDE SEQUENCE [LARGE SCALE GENOMIC DNA]</scope>
    <source>
        <strain evidence="2 3">Thorbecke inbred</strain>
    </source>
</reference>
<reference evidence="2" key="3">
    <citation type="submission" date="2025-09" db="UniProtKB">
        <authorList>
            <consortium name="Ensembl"/>
        </authorList>
    </citation>
    <scope>IDENTIFICATION</scope>
    <source>
        <strain evidence="2">Thorbecke</strain>
    </source>
</reference>
<keyword evidence="3" id="KW-1185">Reference proteome</keyword>
<dbReference type="GeneTree" id="ENSGT00390000012586"/>
<dbReference type="InParanoid" id="A0A5F9CYV0"/>
<accession>A0A5F9CYV0</accession>
<proteinExistence type="predicted"/>
<dbReference type="Pfam" id="PF00021">
    <property type="entry name" value="UPAR_LY6"/>
    <property type="match status" value="1"/>
</dbReference>
<dbReference type="Proteomes" id="UP000001811">
    <property type="component" value="Chromosome 1"/>
</dbReference>
<dbReference type="EMBL" id="AAGW02009658">
    <property type="status" value="NOT_ANNOTATED_CDS"/>
    <property type="molecule type" value="Genomic_DNA"/>
</dbReference>
<dbReference type="FunCoup" id="A0A5F9CYV0">
    <property type="interactions" value="6"/>
</dbReference>
<dbReference type="Bgee" id="ENSOCUG00000035330">
    <property type="expression patterns" value="Expressed in testis"/>
</dbReference>
<dbReference type="STRING" id="9986.ENSOCUP00000039000"/>
<evidence type="ECO:0000259" key="1">
    <source>
        <dbReference type="Pfam" id="PF00021"/>
    </source>
</evidence>
<evidence type="ECO:0000313" key="2">
    <source>
        <dbReference type="Ensembl" id="ENSOCUP00000039000.1"/>
    </source>
</evidence>
<reference evidence="2" key="2">
    <citation type="submission" date="2025-08" db="UniProtKB">
        <authorList>
            <consortium name="Ensembl"/>
        </authorList>
    </citation>
    <scope>IDENTIFICATION</scope>
    <source>
        <strain evidence="2">Thorbecke</strain>
    </source>
</reference>
<dbReference type="InterPro" id="IPR016054">
    <property type="entry name" value="LY6_UPA_recep-like"/>
</dbReference>
<evidence type="ECO:0000313" key="3">
    <source>
        <dbReference type="Proteomes" id="UP000001811"/>
    </source>
</evidence>
<feature type="domain" description="UPAR/Ly6" evidence="1">
    <location>
        <begin position="59"/>
        <end position="126"/>
    </location>
</feature>
<dbReference type="Ensembl" id="ENSOCUT00000046976.1">
    <property type="protein sequence ID" value="ENSOCUP00000039000.1"/>
    <property type="gene ID" value="ENSOCUG00000035330.1"/>
</dbReference>
<protein>
    <submittedName>
        <fullName evidence="2">Prostate and testis expressed 1</fullName>
    </submittedName>
</protein>
<sequence>MLSCPDLVFSPLKMDKCPLPELLILLCCFRVLSGSFSDRVDQENEVIFDEDQYSVRRFIQCRMCHLQFPGEKCSRGRGLCTATTEEACTVARMFDKDGALWLTFMGCLKNCADVKNIKWSVYSVKSSVALLFKISESYIYF</sequence>
<name>A0A5F9CYV0_RABIT</name>
<dbReference type="AlphaFoldDB" id="A0A5F9CYV0"/>
<organism evidence="2 3">
    <name type="scientific">Oryctolagus cuniculus</name>
    <name type="common">Rabbit</name>
    <dbReference type="NCBI Taxonomy" id="9986"/>
    <lineage>
        <taxon>Eukaryota</taxon>
        <taxon>Metazoa</taxon>
        <taxon>Chordata</taxon>
        <taxon>Craniata</taxon>
        <taxon>Vertebrata</taxon>
        <taxon>Euteleostomi</taxon>
        <taxon>Mammalia</taxon>
        <taxon>Eutheria</taxon>
        <taxon>Euarchontoglires</taxon>
        <taxon>Glires</taxon>
        <taxon>Lagomorpha</taxon>
        <taxon>Leporidae</taxon>
        <taxon>Oryctolagus</taxon>
    </lineage>
</organism>